<evidence type="ECO:0000313" key="4">
    <source>
        <dbReference type="EMBL" id="ERK40317.1"/>
    </source>
</evidence>
<dbReference type="Pfam" id="PF04773">
    <property type="entry name" value="FecR"/>
    <property type="match status" value="1"/>
</dbReference>
<evidence type="ECO:0000313" key="5">
    <source>
        <dbReference type="Proteomes" id="UP000016648"/>
    </source>
</evidence>
<evidence type="ECO:0000259" key="2">
    <source>
        <dbReference type="Pfam" id="PF04773"/>
    </source>
</evidence>
<reference evidence="4 5" key="1">
    <citation type="submission" date="2013-08" db="EMBL/GenBank/DDBJ databases">
        <authorList>
            <person name="Durkin A.S."/>
            <person name="Haft D.R."/>
            <person name="McCorrison J."/>
            <person name="Torralba M."/>
            <person name="Gillis M."/>
            <person name="Haft D.H."/>
            <person name="Methe B."/>
            <person name="Sutton G."/>
            <person name="Nelson K.E."/>
        </authorList>
    </citation>
    <scope>NUCLEOTIDE SEQUENCE [LARGE SCALE GENOMIC DNA]</scope>
    <source>
        <strain evidence="4 5">F0067</strain>
    </source>
</reference>
<keyword evidence="5" id="KW-1185">Reference proteome</keyword>
<gene>
    <name evidence="4" type="ORF">HMPREF9135_0409</name>
</gene>
<evidence type="ECO:0000259" key="3">
    <source>
        <dbReference type="Pfam" id="PF16344"/>
    </source>
</evidence>
<evidence type="ECO:0000256" key="1">
    <source>
        <dbReference type="SAM" id="Phobius"/>
    </source>
</evidence>
<keyword evidence="1" id="KW-0812">Transmembrane</keyword>
<dbReference type="PIRSF" id="PIRSF018266">
    <property type="entry name" value="FecR"/>
    <property type="match status" value="1"/>
</dbReference>
<dbReference type="PANTHER" id="PTHR30273:SF2">
    <property type="entry name" value="PROTEIN FECR"/>
    <property type="match status" value="1"/>
</dbReference>
<proteinExistence type="predicted"/>
<dbReference type="AlphaFoldDB" id="U2QNF1"/>
<keyword evidence="1" id="KW-1133">Transmembrane helix</keyword>
<feature type="domain" description="FecR protein" evidence="2">
    <location>
        <begin position="114"/>
        <end position="208"/>
    </location>
</feature>
<dbReference type="Gene3D" id="3.55.50.30">
    <property type="match status" value="1"/>
</dbReference>
<dbReference type="Proteomes" id="UP000016648">
    <property type="component" value="Unassembled WGS sequence"/>
</dbReference>
<dbReference type="PANTHER" id="PTHR30273">
    <property type="entry name" value="PERIPLASMIC SIGNAL SENSOR AND SIGMA FACTOR ACTIVATOR FECR-RELATED"/>
    <property type="match status" value="1"/>
</dbReference>
<protein>
    <submittedName>
        <fullName evidence="4">Sigma factor regulatory protein, FecR/PupR family</fullName>
    </submittedName>
</protein>
<accession>U2QNF1</accession>
<dbReference type="InterPro" id="IPR006860">
    <property type="entry name" value="FecR"/>
</dbReference>
<feature type="transmembrane region" description="Helical" evidence="1">
    <location>
        <begin position="81"/>
        <end position="101"/>
    </location>
</feature>
<dbReference type="Gene3D" id="2.60.120.1440">
    <property type="match status" value="1"/>
</dbReference>
<dbReference type="InterPro" id="IPR012373">
    <property type="entry name" value="Ferrdict_sens_TM"/>
</dbReference>
<organism evidence="4 5">
    <name type="scientific">Segatella baroniae F0067</name>
    <dbReference type="NCBI Taxonomy" id="1115809"/>
    <lineage>
        <taxon>Bacteria</taxon>
        <taxon>Pseudomonadati</taxon>
        <taxon>Bacteroidota</taxon>
        <taxon>Bacteroidia</taxon>
        <taxon>Bacteroidales</taxon>
        <taxon>Prevotellaceae</taxon>
        <taxon>Segatella</taxon>
    </lineage>
</organism>
<dbReference type="EMBL" id="AWEY01000007">
    <property type="protein sequence ID" value="ERK40317.1"/>
    <property type="molecule type" value="Genomic_DNA"/>
</dbReference>
<feature type="domain" description="Protein FecR C-terminal" evidence="3">
    <location>
        <begin position="255"/>
        <end position="322"/>
    </location>
</feature>
<dbReference type="PATRIC" id="fig|1115809.3.peg.230"/>
<dbReference type="Pfam" id="PF16344">
    <property type="entry name" value="FecR_C"/>
    <property type="match status" value="1"/>
</dbReference>
<dbReference type="InterPro" id="IPR032508">
    <property type="entry name" value="FecR_C"/>
</dbReference>
<keyword evidence="1" id="KW-0472">Membrane</keyword>
<name>U2QNF1_9BACT</name>
<sequence>MQTRQESLSLKYYSPEQLKELRKELDAVSDQELERRLESVWMNDRLELALADGMDAQAVWNKIDARVGSEDIAEKKRLGRWLRIAAVLLLPVLTVTALYWYREARTYAAVETVVGTEYGDRATVNLPDGTAVTLNESSVLRYRAGAFDGNTREVRFDGEAYFNVKKDAGRPFVILSEGLSVKVLGTRFNLLARSKKHTAELSLEKGSVVLTSLLNGESLRMSPSQKAILDKRTGALALSDVATAVDDAMAWKRNEFVFRNEPLRNVLKTLEESYGIAFRVCKRLDMDDFFTGVMPRKNLHEDLKILEESYKFKTEQRGGDVLVK</sequence>
<dbReference type="GO" id="GO:0016989">
    <property type="term" value="F:sigma factor antagonist activity"/>
    <property type="evidence" value="ECO:0007669"/>
    <property type="project" value="TreeGrafter"/>
</dbReference>
<comment type="caution">
    <text evidence="4">The sequence shown here is derived from an EMBL/GenBank/DDBJ whole genome shotgun (WGS) entry which is preliminary data.</text>
</comment>
<dbReference type="RefSeq" id="WP_021588815.1">
    <property type="nucleotide sequence ID" value="NZ_AWEY01000007.1"/>
</dbReference>